<dbReference type="InterPro" id="IPR035992">
    <property type="entry name" value="Ricin_B-like_lectins"/>
</dbReference>
<keyword evidence="4" id="KW-0732">Signal</keyword>
<dbReference type="InterPro" id="IPR017853">
    <property type="entry name" value="GH"/>
</dbReference>
<evidence type="ECO:0000256" key="4">
    <source>
        <dbReference type="SAM" id="SignalP"/>
    </source>
</evidence>
<dbReference type="Proteomes" id="UP001500190">
    <property type="component" value="Unassembled WGS sequence"/>
</dbReference>
<evidence type="ECO:0000256" key="2">
    <source>
        <dbReference type="ARBA" id="ARBA00023295"/>
    </source>
</evidence>
<dbReference type="SUPFAM" id="SSF51445">
    <property type="entry name" value="(Trans)glycosidases"/>
    <property type="match status" value="1"/>
</dbReference>
<dbReference type="Pfam" id="PF00652">
    <property type="entry name" value="Ricin_B_lectin"/>
    <property type="match status" value="1"/>
</dbReference>
<comment type="similarity">
    <text evidence="3">Belongs to the glycosyl hydrolase 5 (cellulase A) family.</text>
</comment>
<keyword evidence="1 3" id="KW-0378">Hydrolase</keyword>
<feature type="chain" id="PRO_5047280838" description="Ricin B lectin domain-containing protein" evidence="4">
    <location>
        <begin position="35"/>
        <end position="470"/>
    </location>
</feature>
<dbReference type="SUPFAM" id="SSF50370">
    <property type="entry name" value="Ricin B-like lectins"/>
    <property type="match status" value="1"/>
</dbReference>
<dbReference type="InterPro" id="IPR001547">
    <property type="entry name" value="Glyco_hydro_5"/>
</dbReference>
<protein>
    <recommendedName>
        <fullName evidence="5">Ricin B lectin domain-containing protein</fullName>
    </recommendedName>
</protein>
<feature type="signal peptide" evidence="4">
    <location>
        <begin position="1"/>
        <end position="34"/>
    </location>
</feature>
<sequence>MNIGGMRSPARRLAAATLAVAAAVTALTVPPSSAAPLPGNTGGFRGVNWADPRDNYAHDAVVPSGLSTADDYATTYRKADGIVGEFHQELKANTVRLPINPSSVGTAWWNSYRGAIDAAVGRGFKVILSYWEADNAKDGRVDDPTAYAAMWDTVVKAYGKNPHVYFEPMNEPFGYSLTDWVSLTSAWIARHSDVPRSRIVISGTGYNDNVTGVGAAPELQGTLLSLHFYGFWASDTTEAAWLANLRPRIGSYGSRTIIDEAGSPMTIGLNYGNHEGNVYTSYLGALTQVARENEMGIVYWPGLRTGDSYSMTTQVGPADLQVNSRSGLDQLWWGWRLLKDEPTNTLPPSPPGQPLRGVASGRCTDVPGFSTAPGTSLDLWDCNNGGNQSWNYTATKQLTVYADKCMTAGSSAVTIENCTGATNQAWELNADETVTSVADPTRCLTAAGTSNGAAVVTAACNGSDDQKWTR</sequence>
<dbReference type="Gene3D" id="3.20.20.80">
    <property type="entry name" value="Glycosidases"/>
    <property type="match status" value="1"/>
</dbReference>
<dbReference type="PROSITE" id="PS50231">
    <property type="entry name" value="RICIN_B_LECTIN"/>
    <property type="match status" value="1"/>
</dbReference>
<name>A0ABP4P8D4_9ACTN</name>
<dbReference type="Pfam" id="PF00150">
    <property type="entry name" value="Cellulase"/>
    <property type="match status" value="1"/>
</dbReference>
<accession>A0ABP4P8D4</accession>
<dbReference type="Gene3D" id="2.80.10.50">
    <property type="match status" value="1"/>
</dbReference>
<reference evidence="7" key="1">
    <citation type="journal article" date="2019" name="Int. J. Syst. Evol. Microbiol.">
        <title>The Global Catalogue of Microorganisms (GCM) 10K type strain sequencing project: providing services to taxonomists for standard genome sequencing and annotation.</title>
        <authorList>
            <consortium name="The Broad Institute Genomics Platform"/>
            <consortium name="The Broad Institute Genome Sequencing Center for Infectious Disease"/>
            <person name="Wu L."/>
            <person name="Ma J."/>
        </authorList>
    </citation>
    <scope>NUCLEOTIDE SEQUENCE [LARGE SCALE GENOMIC DNA]</scope>
    <source>
        <strain evidence="7">JCM 14304</strain>
    </source>
</reference>
<feature type="domain" description="Ricin B lectin" evidence="5">
    <location>
        <begin position="350"/>
        <end position="470"/>
    </location>
</feature>
<proteinExistence type="inferred from homology"/>
<evidence type="ECO:0000313" key="6">
    <source>
        <dbReference type="EMBL" id="GAA1574262.1"/>
    </source>
</evidence>
<keyword evidence="2 3" id="KW-0326">Glycosidase</keyword>
<evidence type="ECO:0000313" key="7">
    <source>
        <dbReference type="Proteomes" id="UP001500190"/>
    </source>
</evidence>
<organism evidence="6 7">
    <name type="scientific">Kribbella karoonensis</name>
    <dbReference type="NCBI Taxonomy" id="324851"/>
    <lineage>
        <taxon>Bacteria</taxon>
        <taxon>Bacillati</taxon>
        <taxon>Actinomycetota</taxon>
        <taxon>Actinomycetes</taxon>
        <taxon>Propionibacteriales</taxon>
        <taxon>Kribbellaceae</taxon>
        <taxon>Kribbella</taxon>
    </lineage>
</organism>
<evidence type="ECO:0000256" key="1">
    <source>
        <dbReference type="ARBA" id="ARBA00022801"/>
    </source>
</evidence>
<dbReference type="CDD" id="cd23418">
    <property type="entry name" value="beta-trefoil_Ricin_XLN-like"/>
    <property type="match status" value="1"/>
</dbReference>
<dbReference type="EMBL" id="BAAAND010000003">
    <property type="protein sequence ID" value="GAA1574262.1"/>
    <property type="molecule type" value="Genomic_DNA"/>
</dbReference>
<comment type="caution">
    <text evidence="6">The sequence shown here is derived from an EMBL/GenBank/DDBJ whole genome shotgun (WGS) entry which is preliminary data.</text>
</comment>
<evidence type="ECO:0000256" key="3">
    <source>
        <dbReference type="RuleBase" id="RU361153"/>
    </source>
</evidence>
<dbReference type="InterPro" id="IPR000772">
    <property type="entry name" value="Ricin_B_lectin"/>
</dbReference>
<evidence type="ECO:0000259" key="5">
    <source>
        <dbReference type="SMART" id="SM00458"/>
    </source>
</evidence>
<dbReference type="SMART" id="SM00458">
    <property type="entry name" value="RICIN"/>
    <property type="match status" value="1"/>
</dbReference>
<keyword evidence="7" id="KW-1185">Reference proteome</keyword>
<gene>
    <name evidence="6" type="ORF">GCM10009742_16560</name>
</gene>